<dbReference type="EMBL" id="JAWLKH010000017">
    <property type="protein sequence ID" value="MDV6313293.1"/>
    <property type="molecule type" value="Genomic_DNA"/>
</dbReference>
<comment type="similarity">
    <text evidence="7">Belongs to the binding-protein-dependent transport system permease family.</text>
</comment>
<feature type="transmembrane region" description="Helical" evidence="7">
    <location>
        <begin position="160"/>
        <end position="179"/>
    </location>
</feature>
<keyword evidence="6 7" id="KW-0472">Membrane</keyword>
<comment type="caution">
    <text evidence="9">The sequence shown here is derived from an EMBL/GenBank/DDBJ whole genome shotgun (WGS) entry which is preliminary data.</text>
</comment>
<feature type="domain" description="ABC transmembrane type-1" evidence="8">
    <location>
        <begin position="90"/>
        <end position="278"/>
    </location>
</feature>
<dbReference type="CDD" id="cd06261">
    <property type="entry name" value="TM_PBP2"/>
    <property type="match status" value="1"/>
</dbReference>
<evidence type="ECO:0000256" key="2">
    <source>
        <dbReference type="ARBA" id="ARBA00022448"/>
    </source>
</evidence>
<feature type="transmembrane region" description="Helical" evidence="7">
    <location>
        <begin position="134"/>
        <end position="154"/>
    </location>
</feature>
<gene>
    <name evidence="9" type="ORF">R3Q15_15550</name>
</gene>
<dbReference type="PROSITE" id="PS50928">
    <property type="entry name" value="ABC_TM1"/>
    <property type="match status" value="1"/>
</dbReference>
<dbReference type="SUPFAM" id="SSF161098">
    <property type="entry name" value="MetI-like"/>
    <property type="match status" value="1"/>
</dbReference>
<dbReference type="RefSeq" id="WP_159405616.1">
    <property type="nucleotide sequence ID" value="NZ_JAPTHJ010000075.1"/>
</dbReference>
<evidence type="ECO:0000313" key="10">
    <source>
        <dbReference type="Proteomes" id="UP001185922"/>
    </source>
</evidence>
<keyword evidence="3" id="KW-1003">Cell membrane</keyword>
<dbReference type="FunFam" id="1.10.3720.10:FF:000003">
    <property type="entry name" value="Aliphatic sulfonate ABC transporter permease"/>
    <property type="match status" value="1"/>
</dbReference>
<sequence length="291" mass="31410">MTLELSTPPGVVGAVPAAPATAATPVRSTSRSRRLPLLRTNSIRVLRQSIGLILVVGVWQLGARDWLGATTPAPTEVVTAGWELVRTGELWTHLAASGRRVAIGLAIGIVIGAVLGAAAGLFKVAEDLVNAPVQVLRMMPAVALVPVFIIWFGIGDEFKIALIIVAPIFPIYLNVVAGIRGVDQKLIEAAESLELTRFELIRYVVLPGALPQIFVGLRQALGIGWLVLVVAEMQTTPVGLGFLMNDAKEYLRTDQIFLVLVIYAILGLLTDIAVRVLERRFLSWRNGFEGR</sequence>
<dbReference type="AlphaFoldDB" id="A0AAE4UAB6"/>
<protein>
    <submittedName>
        <fullName evidence="9">ABC transporter permease</fullName>
    </submittedName>
</protein>
<keyword evidence="5 7" id="KW-1133">Transmembrane helix</keyword>
<dbReference type="InterPro" id="IPR000515">
    <property type="entry name" value="MetI-like"/>
</dbReference>
<comment type="subcellular location">
    <subcellularLocation>
        <location evidence="1 7">Cell membrane</location>
        <topology evidence="1 7">Multi-pass membrane protein</topology>
    </subcellularLocation>
</comment>
<name>A0AAE4UAB6_9ACTN</name>
<organism evidence="9 10">
    <name type="scientific">Gordonia amicalis</name>
    <dbReference type="NCBI Taxonomy" id="89053"/>
    <lineage>
        <taxon>Bacteria</taxon>
        <taxon>Bacillati</taxon>
        <taxon>Actinomycetota</taxon>
        <taxon>Actinomycetes</taxon>
        <taxon>Mycobacteriales</taxon>
        <taxon>Gordoniaceae</taxon>
        <taxon>Gordonia</taxon>
    </lineage>
</organism>
<keyword evidence="4 7" id="KW-0812">Transmembrane</keyword>
<dbReference type="GO" id="GO:0042918">
    <property type="term" value="P:alkanesulfonate transmembrane transport"/>
    <property type="evidence" value="ECO:0007669"/>
    <property type="project" value="UniProtKB-ARBA"/>
</dbReference>
<evidence type="ECO:0000256" key="1">
    <source>
        <dbReference type="ARBA" id="ARBA00004651"/>
    </source>
</evidence>
<proteinExistence type="inferred from homology"/>
<reference evidence="9" key="1">
    <citation type="submission" date="2023-10" db="EMBL/GenBank/DDBJ databases">
        <title>Development of a sustainable strategy for remediation of hydrocarbon-contaminated territories based on the waste exchange concept.</title>
        <authorList>
            <person name="Krivoruchko A."/>
        </authorList>
    </citation>
    <scope>NUCLEOTIDE SEQUENCE</scope>
    <source>
        <strain evidence="9">IEGM 1279</strain>
    </source>
</reference>
<dbReference type="InterPro" id="IPR035906">
    <property type="entry name" value="MetI-like_sf"/>
</dbReference>
<dbReference type="Gene3D" id="1.10.3720.10">
    <property type="entry name" value="MetI-like"/>
    <property type="match status" value="1"/>
</dbReference>
<feature type="transmembrane region" description="Helical" evidence="7">
    <location>
        <begin position="101"/>
        <end position="122"/>
    </location>
</feature>
<keyword evidence="2 7" id="KW-0813">Transport</keyword>
<evidence type="ECO:0000313" key="9">
    <source>
        <dbReference type="EMBL" id="MDV6313293.1"/>
    </source>
</evidence>
<feature type="transmembrane region" description="Helical" evidence="7">
    <location>
        <begin position="256"/>
        <end position="277"/>
    </location>
</feature>
<evidence type="ECO:0000256" key="3">
    <source>
        <dbReference type="ARBA" id="ARBA00022475"/>
    </source>
</evidence>
<dbReference type="Pfam" id="PF00528">
    <property type="entry name" value="BPD_transp_1"/>
    <property type="match status" value="1"/>
</dbReference>
<dbReference type="Proteomes" id="UP001185922">
    <property type="component" value="Unassembled WGS sequence"/>
</dbReference>
<accession>A0AAE4UAB6</accession>
<dbReference type="PANTHER" id="PTHR30151:SF38">
    <property type="entry name" value="ALIPHATIC SULFONATES TRANSPORT PERMEASE PROTEIN SSUC-RELATED"/>
    <property type="match status" value="1"/>
</dbReference>
<evidence type="ECO:0000259" key="8">
    <source>
        <dbReference type="PROSITE" id="PS50928"/>
    </source>
</evidence>
<evidence type="ECO:0000256" key="4">
    <source>
        <dbReference type="ARBA" id="ARBA00022692"/>
    </source>
</evidence>
<evidence type="ECO:0000256" key="7">
    <source>
        <dbReference type="RuleBase" id="RU363032"/>
    </source>
</evidence>
<evidence type="ECO:0000256" key="5">
    <source>
        <dbReference type="ARBA" id="ARBA00022989"/>
    </source>
</evidence>
<evidence type="ECO:0000256" key="6">
    <source>
        <dbReference type="ARBA" id="ARBA00023136"/>
    </source>
</evidence>
<feature type="transmembrane region" description="Helical" evidence="7">
    <location>
        <begin position="223"/>
        <end position="244"/>
    </location>
</feature>
<dbReference type="PANTHER" id="PTHR30151">
    <property type="entry name" value="ALKANE SULFONATE ABC TRANSPORTER-RELATED, MEMBRANE SUBUNIT"/>
    <property type="match status" value="1"/>
</dbReference>
<dbReference type="GO" id="GO:0005886">
    <property type="term" value="C:plasma membrane"/>
    <property type="evidence" value="ECO:0007669"/>
    <property type="project" value="UniProtKB-SubCell"/>
</dbReference>